<evidence type="ECO:0000313" key="3">
    <source>
        <dbReference type="WBParaSite" id="OFLC_0000683601-mRNA-1"/>
    </source>
</evidence>
<dbReference type="AlphaFoldDB" id="A0A183HH75"/>
<proteinExistence type="predicted"/>
<organism evidence="3">
    <name type="scientific">Onchocerca flexuosa</name>
    <dbReference type="NCBI Taxonomy" id="387005"/>
    <lineage>
        <taxon>Eukaryota</taxon>
        <taxon>Metazoa</taxon>
        <taxon>Ecdysozoa</taxon>
        <taxon>Nematoda</taxon>
        <taxon>Chromadorea</taxon>
        <taxon>Rhabditida</taxon>
        <taxon>Spirurina</taxon>
        <taxon>Spiruromorpha</taxon>
        <taxon>Filarioidea</taxon>
        <taxon>Onchocercidae</taxon>
        <taxon>Onchocerca</taxon>
    </lineage>
</organism>
<name>A0A183HH75_9BILA</name>
<dbReference type="EMBL" id="UZAJ01006739">
    <property type="protein sequence ID" value="VDO48061.1"/>
    <property type="molecule type" value="Genomic_DNA"/>
</dbReference>
<reference evidence="3" key="1">
    <citation type="submission" date="2016-06" db="UniProtKB">
        <authorList>
            <consortium name="WormBaseParasite"/>
        </authorList>
    </citation>
    <scope>IDENTIFICATION</scope>
</reference>
<dbReference type="WBParaSite" id="OFLC_0000683601-mRNA-1">
    <property type="protein sequence ID" value="OFLC_0000683601-mRNA-1"/>
    <property type="gene ID" value="OFLC_0000683601"/>
</dbReference>
<accession>A0A183HH75</accession>
<dbReference type="Proteomes" id="UP000267606">
    <property type="component" value="Unassembled WGS sequence"/>
</dbReference>
<evidence type="ECO:0000313" key="1">
    <source>
        <dbReference type="EMBL" id="VDO48061.1"/>
    </source>
</evidence>
<sequence length="57" mass="6652">MRITGNFRLCLHFQNAFLSSAVISDNIIESCSSKLMEFVVDLNNECIKNKKMEMNWH</sequence>
<keyword evidence="2" id="KW-1185">Reference proteome</keyword>
<evidence type="ECO:0000313" key="2">
    <source>
        <dbReference type="Proteomes" id="UP000267606"/>
    </source>
</evidence>
<reference evidence="1 2" key="2">
    <citation type="submission" date="2018-11" db="EMBL/GenBank/DDBJ databases">
        <authorList>
            <consortium name="Pathogen Informatics"/>
        </authorList>
    </citation>
    <scope>NUCLEOTIDE SEQUENCE [LARGE SCALE GENOMIC DNA]</scope>
</reference>
<protein>
    <submittedName>
        <fullName evidence="1 3">Uncharacterized protein</fullName>
    </submittedName>
</protein>
<gene>
    <name evidence="1" type="ORF">OFLC_LOCUS6835</name>
</gene>